<dbReference type="RefSeq" id="WP_054823356.1">
    <property type="nucleotide sequence ID" value="NZ_CP033138.1"/>
</dbReference>
<proteinExistence type="predicted"/>
<accession>A0AAP9GFK5</accession>
<evidence type="ECO:0000313" key="2">
    <source>
        <dbReference type="EMBL" id="QGH49234.1"/>
    </source>
</evidence>
<dbReference type="Proteomes" id="UP000390336">
    <property type="component" value="Chromosome 2"/>
</dbReference>
<evidence type="ECO:0000313" key="4">
    <source>
        <dbReference type="Proteomes" id="UP000390336"/>
    </source>
</evidence>
<evidence type="ECO:0000313" key="1">
    <source>
        <dbReference type="EMBL" id="AYO17089.1"/>
    </source>
</evidence>
<evidence type="ECO:0000313" key="3">
    <source>
        <dbReference type="Proteomes" id="UP000272136"/>
    </source>
</evidence>
<keyword evidence="3" id="KW-1185">Reference proteome</keyword>
<reference evidence="2 4" key="1">
    <citation type="journal article" date="2015" name="Genome Announc.">
        <title>Draft Genome Sequence of Vibrio owensii Strain SH-14, Which Causes Shrimp Acute Hepatopancreatic Necrosis Disease.</title>
        <authorList>
            <person name="Liu L."/>
            <person name="Xiao J."/>
            <person name="Xia X."/>
            <person name="Pan Y."/>
            <person name="Yan S."/>
            <person name="Wang Y."/>
        </authorList>
    </citation>
    <scope>NUCLEOTIDE SEQUENCE [LARGE SCALE GENOMIC DNA]</scope>
    <source>
        <strain evidence="2 4">SH14</strain>
    </source>
</reference>
<reference evidence="2" key="3">
    <citation type="submission" date="2019-11" db="EMBL/GenBank/DDBJ databases">
        <title>Complete genome sequence of Vibrio owensii SH-14 isolated from shrimp with acute hepatopancreatic necrosis diease.</title>
        <authorList>
            <person name="Liang X."/>
            <person name="Wang Y."/>
        </authorList>
    </citation>
    <scope>NUCLEOTIDE SEQUENCE</scope>
    <source>
        <strain evidence="2">SH14</strain>
    </source>
</reference>
<name>A0AAP9GFK5_9VIBR</name>
<gene>
    <name evidence="2" type="ORF">APZ19_19135</name>
    <name evidence="1" type="ORF">D0812_22125</name>
</gene>
<sequence>MKCKEFTVDTKIQQMMAELGCTGDRVKPQDIVERITDIEFNTVVQCGTKMMYCAIAMRTNDPERPFVVVGNPSVCIDESNWRDAIGKQVSFDNTFREIYKLEAYRKMTAPKAADHPPARAGFKLYEGKPIVREAHQLTEVDLDFITYRQVGEDIKAVFTIDGQEVVFAFHCKAGEMKVGDYVVFINEKDTYHCSKEVFEERNHV</sequence>
<dbReference type="Proteomes" id="UP000272136">
    <property type="component" value="Chromosome 2"/>
</dbReference>
<reference evidence="1 3" key="2">
    <citation type="submission" date="2018-10" db="EMBL/GenBank/DDBJ databases">
        <title>Whole Genome of Vibrio owensii strain 170502, isolated from Acute Hepatopancreatic Necrosis Disease (AHPND) shrimp.</title>
        <authorList>
            <person name="Yan M."/>
            <person name="Wang X."/>
            <person name="Wang Y."/>
        </authorList>
    </citation>
    <scope>NUCLEOTIDE SEQUENCE [LARGE SCALE GENOMIC DNA]</scope>
    <source>
        <strain evidence="1 3">1700302</strain>
    </source>
</reference>
<dbReference type="EMBL" id="CP033138">
    <property type="protein sequence ID" value="AYO17089.1"/>
    <property type="molecule type" value="Genomic_DNA"/>
</dbReference>
<dbReference type="AlphaFoldDB" id="A0AAP9GFK5"/>
<organism evidence="2 4">
    <name type="scientific">Vibrio owensii</name>
    <dbReference type="NCBI Taxonomy" id="696485"/>
    <lineage>
        <taxon>Bacteria</taxon>
        <taxon>Pseudomonadati</taxon>
        <taxon>Pseudomonadota</taxon>
        <taxon>Gammaproteobacteria</taxon>
        <taxon>Vibrionales</taxon>
        <taxon>Vibrionaceae</taxon>
        <taxon>Vibrio</taxon>
    </lineage>
</organism>
<dbReference type="EMBL" id="CP045860">
    <property type="protein sequence ID" value="QGH49234.1"/>
    <property type="molecule type" value="Genomic_DNA"/>
</dbReference>
<protein>
    <submittedName>
        <fullName evidence="2">Uncharacterized protein</fullName>
    </submittedName>
</protein>